<dbReference type="AlphaFoldDB" id="A0AAV1HYC0"/>
<gene>
    <name evidence="1" type="ORF">CVIRNUC_002402</name>
</gene>
<keyword evidence="2" id="KW-1185">Reference proteome</keyword>
<evidence type="ECO:0008006" key="3">
    <source>
        <dbReference type="Google" id="ProtNLM"/>
    </source>
</evidence>
<dbReference type="Proteomes" id="UP001314263">
    <property type="component" value="Unassembled WGS sequence"/>
</dbReference>
<name>A0AAV1HYC0_9CHLO</name>
<accession>A0AAV1HYC0</accession>
<reference evidence="1 2" key="1">
    <citation type="submission" date="2023-10" db="EMBL/GenBank/DDBJ databases">
        <authorList>
            <person name="Maclean D."/>
            <person name="Macfadyen A."/>
        </authorList>
    </citation>
    <scope>NUCLEOTIDE SEQUENCE [LARGE SCALE GENOMIC DNA]</scope>
</reference>
<protein>
    <recommendedName>
        <fullName evidence="3">B box-type domain-containing protein</fullName>
    </recommendedName>
</protein>
<dbReference type="EMBL" id="CAUYUE010000003">
    <property type="protein sequence ID" value="CAK0755795.1"/>
    <property type="molecule type" value="Genomic_DNA"/>
</dbReference>
<evidence type="ECO:0000313" key="1">
    <source>
        <dbReference type="EMBL" id="CAK0755795.1"/>
    </source>
</evidence>
<organism evidence="1 2">
    <name type="scientific">Coccomyxa viridis</name>
    <dbReference type="NCBI Taxonomy" id="1274662"/>
    <lineage>
        <taxon>Eukaryota</taxon>
        <taxon>Viridiplantae</taxon>
        <taxon>Chlorophyta</taxon>
        <taxon>core chlorophytes</taxon>
        <taxon>Trebouxiophyceae</taxon>
        <taxon>Trebouxiophyceae incertae sedis</taxon>
        <taxon>Coccomyxaceae</taxon>
        <taxon>Coccomyxa</taxon>
    </lineage>
</organism>
<evidence type="ECO:0000313" key="2">
    <source>
        <dbReference type="Proteomes" id="UP001314263"/>
    </source>
</evidence>
<sequence length="132" mass="14967">MYTIVGAHLVSTIAWRAASALHDARPWRAQAQGGEDMLLDEFEGLGLHCEPRTQLVVLCEVCRRPSTKECWTCRMKICDFCTLKRHWKARSSSSHNDSRQGRACGAQQRILWSLYDAMKACREAHMLAAADM</sequence>
<proteinExistence type="predicted"/>
<comment type="caution">
    <text evidence="1">The sequence shown here is derived from an EMBL/GenBank/DDBJ whole genome shotgun (WGS) entry which is preliminary data.</text>
</comment>